<dbReference type="PANTHER" id="PTHR43671:SF98">
    <property type="entry name" value="SERINE_THREONINE-PROTEIN KINASE NEK11"/>
    <property type="match status" value="1"/>
</dbReference>
<evidence type="ECO:0000256" key="7">
    <source>
        <dbReference type="ARBA" id="ARBA00047899"/>
    </source>
</evidence>
<accession>A0A5J4U2I0</accession>
<dbReference type="InterPro" id="IPR000719">
    <property type="entry name" value="Prot_kinase_dom"/>
</dbReference>
<evidence type="ECO:0000256" key="1">
    <source>
        <dbReference type="ARBA" id="ARBA00012513"/>
    </source>
</evidence>
<dbReference type="GO" id="GO:0005524">
    <property type="term" value="F:ATP binding"/>
    <property type="evidence" value="ECO:0007669"/>
    <property type="project" value="UniProtKB-KW"/>
</dbReference>
<comment type="catalytic activity">
    <reaction evidence="8">
        <text>L-seryl-[protein] + ATP = O-phospho-L-seryl-[protein] + ADP + H(+)</text>
        <dbReference type="Rhea" id="RHEA:17989"/>
        <dbReference type="Rhea" id="RHEA-COMP:9863"/>
        <dbReference type="Rhea" id="RHEA-COMP:11604"/>
        <dbReference type="ChEBI" id="CHEBI:15378"/>
        <dbReference type="ChEBI" id="CHEBI:29999"/>
        <dbReference type="ChEBI" id="CHEBI:30616"/>
        <dbReference type="ChEBI" id="CHEBI:83421"/>
        <dbReference type="ChEBI" id="CHEBI:456216"/>
        <dbReference type="EC" id="2.7.11.1"/>
    </reaction>
</comment>
<feature type="domain" description="Protein kinase" evidence="10">
    <location>
        <begin position="1"/>
        <end position="145"/>
    </location>
</feature>
<dbReference type="Pfam" id="PF00069">
    <property type="entry name" value="Pkinase"/>
    <property type="match status" value="1"/>
</dbReference>
<dbReference type="InterPro" id="IPR050660">
    <property type="entry name" value="NEK_Ser/Thr_kinase"/>
</dbReference>
<dbReference type="OrthoDB" id="8693905at2759"/>
<gene>
    <name evidence="11" type="ORF">EZS28_040103</name>
</gene>
<proteinExistence type="predicted"/>
<keyword evidence="5" id="KW-0418">Kinase</keyword>
<comment type="catalytic activity">
    <reaction evidence="7">
        <text>L-threonyl-[protein] + ATP = O-phospho-L-threonyl-[protein] + ADP + H(+)</text>
        <dbReference type="Rhea" id="RHEA:46608"/>
        <dbReference type="Rhea" id="RHEA-COMP:11060"/>
        <dbReference type="Rhea" id="RHEA-COMP:11605"/>
        <dbReference type="ChEBI" id="CHEBI:15378"/>
        <dbReference type="ChEBI" id="CHEBI:30013"/>
        <dbReference type="ChEBI" id="CHEBI:30616"/>
        <dbReference type="ChEBI" id="CHEBI:61977"/>
        <dbReference type="ChEBI" id="CHEBI:456216"/>
        <dbReference type="EC" id="2.7.11.1"/>
    </reaction>
</comment>
<evidence type="ECO:0000313" key="12">
    <source>
        <dbReference type="Proteomes" id="UP000324800"/>
    </source>
</evidence>
<protein>
    <recommendedName>
        <fullName evidence="1">non-specific serine/threonine protein kinase</fullName>
        <ecNumber evidence="1">2.7.11.1</ecNumber>
    </recommendedName>
</protein>
<reference evidence="11 12" key="1">
    <citation type="submission" date="2019-03" db="EMBL/GenBank/DDBJ databases">
        <title>Single cell metagenomics reveals metabolic interactions within the superorganism composed of flagellate Streblomastix strix and complex community of Bacteroidetes bacteria on its surface.</title>
        <authorList>
            <person name="Treitli S.C."/>
            <person name="Kolisko M."/>
            <person name="Husnik F."/>
            <person name="Keeling P."/>
            <person name="Hampl V."/>
        </authorList>
    </citation>
    <scope>NUCLEOTIDE SEQUENCE [LARGE SCALE GENOMIC DNA]</scope>
    <source>
        <strain evidence="11">ST1C</strain>
    </source>
</reference>
<evidence type="ECO:0000256" key="4">
    <source>
        <dbReference type="ARBA" id="ARBA00022741"/>
    </source>
</evidence>
<evidence type="ECO:0000256" key="6">
    <source>
        <dbReference type="ARBA" id="ARBA00022840"/>
    </source>
</evidence>
<feature type="region of interest" description="Disordered" evidence="9">
    <location>
        <begin position="228"/>
        <end position="257"/>
    </location>
</feature>
<dbReference type="PROSITE" id="PS50011">
    <property type="entry name" value="PROTEIN_KINASE_DOM"/>
    <property type="match status" value="1"/>
</dbReference>
<dbReference type="GO" id="GO:0004674">
    <property type="term" value="F:protein serine/threonine kinase activity"/>
    <property type="evidence" value="ECO:0007669"/>
    <property type="project" value="UniProtKB-KW"/>
</dbReference>
<sequence length="389" mass="44801">MEYCMQVYLKPENVLLVEGFQVKLADFGLARQLQVGREYITAQGVFSKNQKFSLIRKDKKFNNKTADIWAFGVMIFELIVQHHPFFDNKSEADSSIEEHIHRVIDLPPVELPENYPLNLRNLVKQILEKQKVSSIFLKLQQHCILPQGTLTQIVRRDWIASLKFNLCTFISIYDTIYKVNMTRALKDTTEQGNLLKTQPSPEIRSGYNNQMIGLNRRTGLGTEEADCTTSYRHDQEQTRDNATRMSSGSSEKTDTRNPVDCVFTTTESITTHPQQQIQGQYQPQYPFQHSGQQMQYLIQPVQFPVILSPNQFLPTMNPPQTQTSEPRLPSNETIRDQKVSIQPSQQMEQAAIQTVERRRQSTTSTRNVHNMLIPPIPAYPQQQIPLCCV</sequence>
<dbReference type="EC" id="2.7.11.1" evidence="1"/>
<dbReference type="AlphaFoldDB" id="A0A5J4U2I0"/>
<keyword evidence="4" id="KW-0547">Nucleotide-binding</keyword>
<evidence type="ECO:0000259" key="10">
    <source>
        <dbReference type="PROSITE" id="PS50011"/>
    </source>
</evidence>
<comment type="caution">
    <text evidence="11">The sequence shown here is derived from an EMBL/GenBank/DDBJ whole genome shotgun (WGS) entry which is preliminary data.</text>
</comment>
<dbReference type="Proteomes" id="UP000324800">
    <property type="component" value="Unassembled WGS sequence"/>
</dbReference>
<dbReference type="PANTHER" id="PTHR43671">
    <property type="entry name" value="SERINE/THREONINE-PROTEIN KINASE NEK"/>
    <property type="match status" value="1"/>
</dbReference>
<keyword evidence="2" id="KW-0723">Serine/threonine-protein kinase</keyword>
<dbReference type="Gene3D" id="1.10.510.10">
    <property type="entry name" value="Transferase(Phosphotransferase) domain 1"/>
    <property type="match status" value="1"/>
</dbReference>
<keyword evidence="6" id="KW-0067">ATP-binding</keyword>
<feature type="compositionally biased region" description="Basic and acidic residues" evidence="9">
    <location>
        <begin position="231"/>
        <end position="242"/>
    </location>
</feature>
<organism evidence="11 12">
    <name type="scientific">Streblomastix strix</name>
    <dbReference type="NCBI Taxonomy" id="222440"/>
    <lineage>
        <taxon>Eukaryota</taxon>
        <taxon>Metamonada</taxon>
        <taxon>Preaxostyla</taxon>
        <taxon>Oxymonadida</taxon>
        <taxon>Streblomastigidae</taxon>
        <taxon>Streblomastix</taxon>
    </lineage>
</organism>
<dbReference type="EMBL" id="SNRW01021743">
    <property type="protein sequence ID" value="KAA6364370.1"/>
    <property type="molecule type" value="Genomic_DNA"/>
</dbReference>
<dbReference type="SUPFAM" id="SSF56112">
    <property type="entry name" value="Protein kinase-like (PK-like)"/>
    <property type="match status" value="1"/>
</dbReference>
<evidence type="ECO:0000256" key="9">
    <source>
        <dbReference type="SAM" id="MobiDB-lite"/>
    </source>
</evidence>
<dbReference type="InterPro" id="IPR011009">
    <property type="entry name" value="Kinase-like_dom_sf"/>
</dbReference>
<evidence type="ECO:0000256" key="2">
    <source>
        <dbReference type="ARBA" id="ARBA00022527"/>
    </source>
</evidence>
<evidence type="ECO:0000256" key="5">
    <source>
        <dbReference type="ARBA" id="ARBA00022777"/>
    </source>
</evidence>
<name>A0A5J4U2I0_9EUKA</name>
<keyword evidence="3" id="KW-0808">Transferase</keyword>
<evidence type="ECO:0000313" key="11">
    <source>
        <dbReference type="EMBL" id="KAA6364370.1"/>
    </source>
</evidence>
<evidence type="ECO:0000256" key="8">
    <source>
        <dbReference type="ARBA" id="ARBA00048679"/>
    </source>
</evidence>
<evidence type="ECO:0000256" key="3">
    <source>
        <dbReference type="ARBA" id="ARBA00022679"/>
    </source>
</evidence>